<evidence type="ECO:0000256" key="9">
    <source>
        <dbReference type="ARBA" id="ARBA00022833"/>
    </source>
</evidence>
<feature type="region of interest" description="Disordered" evidence="10">
    <location>
        <begin position="1265"/>
        <end position="1287"/>
    </location>
</feature>
<evidence type="ECO:0000256" key="8">
    <source>
        <dbReference type="ARBA" id="ARBA00022801"/>
    </source>
</evidence>
<dbReference type="GO" id="GO:0007156">
    <property type="term" value="P:homophilic cell adhesion via plasma membrane adhesion molecules"/>
    <property type="evidence" value="ECO:0007669"/>
    <property type="project" value="InterPro"/>
</dbReference>
<keyword evidence="8" id="KW-0378">Hydrolase</keyword>
<dbReference type="Pfam" id="PF00028">
    <property type="entry name" value="Cadherin"/>
    <property type="match status" value="1"/>
</dbReference>
<dbReference type="STRING" id="414684.RC1_4001"/>
<dbReference type="PANTHER" id="PTHR38340">
    <property type="entry name" value="S-LAYER PROTEIN"/>
    <property type="match status" value="1"/>
</dbReference>
<dbReference type="InterPro" id="IPR015919">
    <property type="entry name" value="Cadherin-like_sf"/>
</dbReference>
<keyword evidence="9" id="KW-0862">Zinc</keyword>
<dbReference type="eggNOG" id="COG2931">
    <property type="taxonomic scope" value="Bacteria"/>
</dbReference>
<dbReference type="PANTHER" id="PTHR38340:SF1">
    <property type="entry name" value="S-LAYER PROTEIN"/>
    <property type="match status" value="1"/>
</dbReference>
<feature type="region of interest" description="Disordered" evidence="10">
    <location>
        <begin position="327"/>
        <end position="386"/>
    </location>
</feature>
<keyword evidence="4" id="KW-0964">Secreted</keyword>
<evidence type="ECO:0000256" key="7">
    <source>
        <dbReference type="ARBA" id="ARBA00022737"/>
    </source>
</evidence>
<dbReference type="InterPro" id="IPR002126">
    <property type="entry name" value="Cadherin-like_dom"/>
</dbReference>
<evidence type="ECO:0000256" key="6">
    <source>
        <dbReference type="ARBA" id="ARBA00022723"/>
    </source>
</evidence>
<reference evidence="12 13" key="1">
    <citation type="journal article" date="2010" name="BMC Genomics">
        <title>Metabolic flexibility revealed in the genome of the cyst-forming alpha-1 proteobacterium Rhodospirillum centenum.</title>
        <authorList>
            <person name="Lu Y.K."/>
            <person name="Marden J."/>
            <person name="Han M."/>
            <person name="Swingley W.D."/>
            <person name="Mastrian S.D."/>
            <person name="Chowdhury S.R."/>
            <person name="Hao J."/>
            <person name="Helmy T."/>
            <person name="Kim S."/>
            <person name="Kurdoglu A.A."/>
            <person name="Matthies H.J."/>
            <person name="Rollo D."/>
            <person name="Stothard P."/>
            <person name="Blankenship R.E."/>
            <person name="Bauer C.E."/>
            <person name="Touchman J.W."/>
        </authorList>
    </citation>
    <scope>NUCLEOTIDE SEQUENCE [LARGE SCALE GENOMIC DNA]</scope>
    <source>
        <strain evidence="13">ATCC 51521 / SW</strain>
    </source>
</reference>
<evidence type="ECO:0000256" key="5">
    <source>
        <dbReference type="ARBA" id="ARBA00022670"/>
    </source>
</evidence>
<dbReference type="GO" id="GO:0031012">
    <property type="term" value="C:extracellular matrix"/>
    <property type="evidence" value="ECO:0007669"/>
    <property type="project" value="InterPro"/>
</dbReference>
<feature type="region of interest" description="Disordered" evidence="10">
    <location>
        <begin position="1008"/>
        <end position="1058"/>
    </location>
</feature>
<evidence type="ECO:0000256" key="3">
    <source>
        <dbReference type="ARBA" id="ARBA00009490"/>
    </source>
</evidence>
<protein>
    <submittedName>
        <fullName evidence="12">Alkaline protease, putative</fullName>
    </submittedName>
</protein>
<dbReference type="Gene3D" id="2.60.40.60">
    <property type="entry name" value="Cadherins"/>
    <property type="match status" value="2"/>
</dbReference>
<dbReference type="KEGG" id="rce:RC1_4001"/>
<evidence type="ECO:0000259" key="11">
    <source>
        <dbReference type="PROSITE" id="PS50268"/>
    </source>
</evidence>
<dbReference type="Pfam" id="PF19077">
    <property type="entry name" value="Big_13"/>
    <property type="match status" value="1"/>
</dbReference>
<dbReference type="SUPFAM" id="SSF51120">
    <property type="entry name" value="beta-Roll"/>
    <property type="match status" value="3"/>
</dbReference>
<dbReference type="InterPro" id="IPR006026">
    <property type="entry name" value="Peptidase_Metallo"/>
</dbReference>
<gene>
    <name evidence="12" type="ordered locus">RC1_4001</name>
</gene>
<dbReference type="Pfam" id="PF00413">
    <property type="entry name" value="Peptidase_M10"/>
    <property type="match status" value="1"/>
</dbReference>
<dbReference type="GO" id="GO:0005615">
    <property type="term" value="C:extracellular space"/>
    <property type="evidence" value="ECO:0007669"/>
    <property type="project" value="InterPro"/>
</dbReference>
<name>B6IYG8_RHOCS</name>
<dbReference type="SMART" id="SM00235">
    <property type="entry name" value="ZnMc"/>
    <property type="match status" value="1"/>
</dbReference>
<dbReference type="PROSITE" id="PS50268">
    <property type="entry name" value="CADHERIN_2"/>
    <property type="match status" value="2"/>
</dbReference>
<evidence type="ECO:0000256" key="10">
    <source>
        <dbReference type="SAM" id="MobiDB-lite"/>
    </source>
</evidence>
<dbReference type="HOGENOM" id="CLU_247870_0_0_5"/>
<dbReference type="CDD" id="cd04277">
    <property type="entry name" value="ZnMc_serralysin_like"/>
    <property type="match status" value="1"/>
</dbReference>
<sequence length="1518" mass="153565">MNFWEESGKDAMSVSSVSVSLTGDGNVDTLLYGRKWGSNSITYSFPADASDLSDYPAGTAIDSSYFSALTAAQQTAVRAALNAWSEVSGLSFTQAATPAQGDIRLYWYLSPDNLTARIVDYPSDQPEGGDLQLGSAAGVASWDPGSYAYFLLLHELGHALGLKHPHDSVNGFPAADSSQDWVGLSVMSYRSQAGGPVEGYSLAAGSYPFRPMLNDIAAIQALYGPNWSTNAGDTTYSFDPTAPVIFMTLWDGGGDDTYNFASYATDLTVSLLPGEWISLGGQQAILDTGSGVRAPGNIANPYLYQGDQRSLIENAIGGSGHDRITGNVADNRLEGRDGNDTLTGGDGNDTLIGGNGNDSLLGGNGSDSLSGGADNDTLEGGAGDDTLEGGSGADVFVFQSGVDAGIDRIADFSADDSILVPVTLSGTVTAGNGAGLGAGDVQVEGAAGVSRLHIGLDGIPGADLVIDLTGPFSKDNFVLTGQEIAYTSDTVLPAVAGIVLMGSPGANATSVTYRVSFDESVLGVTAGDFLLTTTGTASGSISGVTAVSGFQYDVTVTGITGAGTLRLDLAGASDITDLAGNGNGTNGSVPLFAGGDVHTIDATAPLVTSIVRQSPSAATTNADSLTFRITFNEAVSNLDAADFAVAGTTGTVTAVTSAGSNAFDVTVSGGDLASLNGTVTLSFAGGQNITDTAGNALVSTTPTGTNENSYILDNTGVTPVITGIASDTGLSDSDGITSETRLVFGGTAEAGNTVTLRLDGSEIGTVTADGSGHWSIDHRGTLLADGNHTAVATAIDDAGNETTSTAFSLRVDSAAPTFTSGPGSIAEGAAAGTLALQLAVTDASPVSYSLLGGTGVELFDLDPATGRITLAQDVGLDHDGTSSYTLTVRASDVAGNSRDQSFTIAVTNVAPTVPVDTNTAPDRVVEGASAGTRVGITAMATDPGGGTVSWSLTDDAGGRFRIDAATGVVMVRDGGLINYGAATSHTIVVTATDAGGLTASQNFTIAVTQAPDPEPPPPPPPPPPVVVIPPSPPGPPLPPAPPGPPAAPPPPPVVPTTVTATEDGVSVGRGSGSDSLTGRPVEQVVVAPVPTSRQDAGGTPTANADIRLGGSSSVPVLVATLPVGVGLQASGATTLTLAELSAAAGVEAGRIQAAGTVSTGTVDLAGLSTLLPGSTPVTLRTVTPTLTAGSTTPPGQPILLSVPTSTDTSGMVTAVVIDGRSLPSGTNIELRDVDYAVVTGSVFVTGGTGSNVVIGDDARQYIRLGPDDDTLRGGGGDDTVGSGEGRDLLYGDEGNDSVFGGEGYDRLSGGAGDDTIDGGSGVDVVRIEAARSAVTLEATGPWGVRLSGAATGTDVASGVELIRFDDQVVYVTLPVRFEAVQPDGGGAFDEAFYLAQWADVRAAVADGRFQSGLEHYLAFGQAEGRDPTPLFDEEAYLARWADVRVAVEAGQFHSGYEHYLAFGWREDRDPSAWFDLSAYLQRNSDVADAGIDPLRHWLVWGIGEDRIATAADTGLWLA</sequence>
<evidence type="ECO:0000256" key="1">
    <source>
        <dbReference type="ARBA" id="ARBA00001913"/>
    </source>
</evidence>
<feature type="domain" description="Cadherin" evidence="11">
    <location>
        <begin position="824"/>
        <end position="916"/>
    </location>
</feature>
<dbReference type="InterPro" id="IPR013858">
    <property type="entry name" value="Peptidase_M10B_C"/>
</dbReference>
<dbReference type="InterPro" id="IPR024079">
    <property type="entry name" value="MetalloPept_cat_dom_sf"/>
</dbReference>
<dbReference type="SUPFAM" id="SSF49313">
    <property type="entry name" value="Cadherin-like"/>
    <property type="match status" value="2"/>
</dbReference>
<evidence type="ECO:0000256" key="2">
    <source>
        <dbReference type="ARBA" id="ARBA00004613"/>
    </source>
</evidence>
<dbReference type="Gene3D" id="3.40.390.10">
    <property type="entry name" value="Collagenase (Catalytic Domain)"/>
    <property type="match status" value="1"/>
</dbReference>
<dbReference type="InterPro" id="IPR050557">
    <property type="entry name" value="RTX_toxin/Mannuronan_C5-epim"/>
</dbReference>
<proteinExistence type="inferred from homology"/>
<comment type="subcellular location">
    <subcellularLocation>
        <location evidence="2">Secreted</location>
    </subcellularLocation>
</comment>
<dbReference type="InterPro" id="IPR034033">
    <property type="entry name" value="Serralysin-like"/>
</dbReference>
<dbReference type="PRINTS" id="PR00313">
    <property type="entry name" value="CABNDNGRPT"/>
</dbReference>
<dbReference type="SMART" id="SM00112">
    <property type="entry name" value="CA"/>
    <property type="match status" value="2"/>
</dbReference>
<evidence type="ECO:0000313" key="12">
    <source>
        <dbReference type="EMBL" id="ACJ01342.1"/>
    </source>
</evidence>
<feature type="compositionally biased region" description="Low complexity" evidence="10">
    <location>
        <begin position="340"/>
        <end position="375"/>
    </location>
</feature>
<dbReference type="InterPro" id="IPR001343">
    <property type="entry name" value="Hemolysn_Ca-bd"/>
</dbReference>
<dbReference type="GO" id="GO:0008270">
    <property type="term" value="F:zinc ion binding"/>
    <property type="evidence" value="ECO:0007669"/>
    <property type="project" value="InterPro"/>
</dbReference>
<dbReference type="Pfam" id="PF00353">
    <property type="entry name" value="HemolysinCabind"/>
    <property type="match status" value="4"/>
</dbReference>
<dbReference type="SUPFAM" id="SSF55486">
    <property type="entry name" value="Metalloproteases ('zincins'), catalytic domain"/>
    <property type="match status" value="1"/>
</dbReference>
<comment type="similarity">
    <text evidence="3">Belongs to the peptidase M10B family.</text>
</comment>
<dbReference type="InterPro" id="IPR011049">
    <property type="entry name" value="Serralysin-like_metalloprot_C"/>
</dbReference>
<evidence type="ECO:0000313" key="13">
    <source>
        <dbReference type="Proteomes" id="UP000001591"/>
    </source>
</evidence>
<dbReference type="InterPro" id="IPR044016">
    <property type="entry name" value="Big_13"/>
</dbReference>
<dbReference type="EMBL" id="CP000613">
    <property type="protein sequence ID" value="ACJ01342.1"/>
    <property type="molecule type" value="Genomic_DNA"/>
</dbReference>
<dbReference type="GO" id="GO:0004222">
    <property type="term" value="F:metalloendopeptidase activity"/>
    <property type="evidence" value="ECO:0007669"/>
    <property type="project" value="InterPro"/>
</dbReference>
<evidence type="ECO:0000256" key="4">
    <source>
        <dbReference type="ARBA" id="ARBA00022525"/>
    </source>
</evidence>
<dbReference type="Gene3D" id="2.150.10.10">
    <property type="entry name" value="Serralysin-like metalloprotease, C-terminal"/>
    <property type="match status" value="2"/>
</dbReference>
<feature type="domain" description="Cadherin" evidence="11">
    <location>
        <begin position="916"/>
        <end position="1026"/>
    </location>
</feature>
<dbReference type="GO" id="GO:0005509">
    <property type="term" value="F:calcium ion binding"/>
    <property type="evidence" value="ECO:0007669"/>
    <property type="project" value="InterPro"/>
</dbReference>
<dbReference type="Gene3D" id="2.60.40.10">
    <property type="entry name" value="Immunoglobulins"/>
    <property type="match status" value="1"/>
</dbReference>
<dbReference type="CDD" id="cd11304">
    <property type="entry name" value="Cadherin_repeat"/>
    <property type="match status" value="2"/>
</dbReference>
<dbReference type="GO" id="GO:0016020">
    <property type="term" value="C:membrane"/>
    <property type="evidence" value="ECO:0007669"/>
    <property type="project" value="InterPro"/>
</dbReference>
<dbReference type="PROSITE" id="PS00330">
    <property type="entry name" value="HEMOLYSIN_CALCIUM"/>
    <property type="match status" value="3"/>
</dbReference>
<organism evidence="12 13">
    <name type="scientific">Rhodospirillum centenum (strain ATCC 51521 / SW)</name>
    <dbReference type="NCBI Taxonomy" id="414684"/>
    <lineage>
        <taxon>Bacteria</taxon>
        <taxon>Pseudomonadati</taxon>
        <taxon>Pseudomonadota</taxon>
        <taxon>Alphaproteobacteria</taxon>
        <taxon>Rhodospirillales</taxon>
        <taxon>Rhodospirillaceae</taxon>
        <taxon>Rhodospirillum</taxon>
    </lineage>
</organism>
<dbReference type="Proteomes" id="UP000001591">
    <property type="component" value="Chromosome"/>
</dbReference>
<dbReference type="InterPro" id="IPR013783">
    <property type="entry name" value="Ig-like_fold"/>
</dbReference>
<dbReference type="InterPro" id="IPR001818">
    <property type="entry name" value="Pept_M10_metallopeptidase"/>
</dbReference>
<accession>B6IYG8</accession>
<keyword evidence="6" id="KW-0479">Metal-binding</keyword>
<keyword evidence="13" id="KW-1185">Reference proteome</keyword>
<dbReference type="eggNOG" id="COG5549">
    <property type="taxonomic scope" value="Bacteria"/>
</dbReference>
<dbReference type="Pfam" id="PF08548">
    <property type="entry name" value="Peptidase_M10_C"/>
    <property type="match status" value="1"/>
</dbReference>
<dbReference type="InterPro" id="IPR018511">
    <property type="entry name" value="Hemolysin-typ_Ca-bd_CS"/>
</dbReference>
<keyword evidence="5 12" id="KW-0645">Protease</keyword>
<dbReference type="GO" id="GO:0006508">
    <property type="term" value="P:proteolysis"/>
    <property type="evidence" value="ECO:0007669"/>
    <property type="project" value="UniProtKB-KW"/>
</dbReference>
<feature type="compositionally biased region" description="Pro residues" evidence="10">
    <location>
        <begin position="1012"/>
        <end position="1054"/>
    </location>
</feature>
<keyword evidence="7" id="KW-0677">Repeat</keyword>
<comment type="cofactor">
    <cofactor evidence="1">
        <name>Ca(2+)</name>
        <dbReference type="ChEBI" id="CHEBI:29108"/>
    </cofactor>
</comment>